<accession>D9WX28</accession>
<name>D9WX28_9ACTN</name>
<sequence>MTSEGRPSRPRAKPPRRPRSTTGTACTGDSADRRPRRPGRPGRPPPFRLTTPPPPRKDPIPVTPTPAPEPTNTPEGDRPTTPAAGTVNQPLTPTQKTLIGIVTGAVLTIATLGFIGSYTAVTKLAIAKGFGQFAHAFPIAVDAGIIAFLALDLLLTWRRIPYPLLRYTAWGLTAATIAFNAVVSWPDPVGVSMHGVIPVLFVIAVEAARHAVGRIAEIVADKHIEGPPASRWFLNPVGTFILWRRQRLWGIRSWDQVIDLERERRIYIGKLRKDHGRLWRRKAKADQLLVLRLARDGMSIQDAIALPEKEAQKLAEDQAKRDAETRAKTEAEAEAKHQAELRKAEVEAKRRAELAEAEAAEAEAKRRAEVASEAARLEVEAKQREDTEAARLLAAETEAKLAAIARAEQDAEAEAELKRQQRAAEQVRLQAEAARHAQQQAAAEAERRRQQDALERAQRIAARASEASASASDSASGSDAKRSGTSGSASTSGPTPRPIAPQRGKRQAEVEALLARMVEANDPKCVSLEDVMADFDLKQTTAYDRLKTAQQLYADAQNPKSAKTA</sequence>
<feature type="transmembrane region" description="Helical" evidence="2">
    <location>
        <begin position="98"/>
        <end position="121"/>
    </location>
</feature>
<dbReference type="PANTHER" id="PTHR23242:SF9">
    <property type="entry name" value="TRANSCRIPTION FACTOR HOXA13"/>
    <property type="match status" value="1"/>
</dbReference>
<proteinExistence type="predicted"/>
<feature type="region of interest" description="Disordered" evidence="1">
    <location>
        <begin position="1"/>
        <end position="91"/>
    </location>
</feature>
<feature type="transmembrane region" description="Helical" evidence="2">
    <location>
        <begin position="167"/>
        <end position="185"/>
    </location>
</feature>
<feature type="region of interest" description="Disordered" evidence="1">
    <location>
        <begin position="314"/>
        <end position="344"/>
    </location>
</feature>
<feature type="compositionally biased region" description="Basic residues" evidence="1">
    <location>
        <begin position="8"/>
        <end position="19"/>
    </location>
</feature>
<reference evidence="3 4" key="1">
    <citation type="submission" date="2009-02" db="EMBL/GenBank/DDBJ databases">
        <title>Annotation of Streptomyces hygroscopicus strain ATCC 53653.</title>
        <authorList>
            <consortium name="The Broad Institute Genome Sequencing Platform"/>
            <consortium name="Broad Institute Microbial Sequencing Center"/>
            <person name="Fischbach M."/>
            <person name="Godfrey P."/>
            <person name="Ward D."/>
            <person name="Young S."/>
            <person name="Zeng Q."/>
            <person name="Koehrsen M."/>
            <person name="Alvarado L."/>
            <person name="Berlin A.M."/>
            <person name="Bochicchio J."/>
            <person name="Borenstein D."/>
            <person name="Chapman S.B."/>
            <person name="Chen Z."/>
            <person name="Engels R."/>
            <person name="Freedman E."/>
            <person name="Gellesch M."/>
            <person name="Goldberg J."/>
            <person name="Griggs A."/>
            <person name="Gujja S."/>
            <person name="Heilman E.R."/>
            <person name="Heiman D.I."/>
            <person name="Hepburn T.A."/>
            <person name="Howarth C."/>
            <person name="Jen D."/>
            <person name="Larson L."/>
            <person name="Lewis B."/>
            <person name="Mehta T."/>
            <person name="Park D."/>
            <person name="Pearson M."/>
            <person name="Richards J."/>
            <person name="Roberts A."/>
            <person name="Saif S."/>
            <person name="Shea T.D."/>
            <person name="Shenoy N."/>
            <person name="Sisk P."/>
            <person name="Stolte C."/>
            <person name="Sykes S.N."/>
            <person name="Thomson T."/>
            <person name="Walk T."/>
            <person name="White J."/>
            <person name="Yandava C."/>
            <person name="Straight P."/>
            <person name="Clardy J."/>
            <person name="Hung D."/>
            <person name="Kolter R."/>
            <person name="Mekalanos J."/>
            <person name="Walker S."/>
            <person name="Walsh C.T."/>
            <person name="Wieland-Brown L.C."/>
            <person name="Haas B."/>
            <person name="Nusbaum C."/>
            <person name="Birren B."/>
        </authorList>
    </citation>
    <scope>NUCLEOTIDE SEQUENCE [LARGE SCALE GENOMIC DNA]</scope>
    <source>
        <strain evidence="3 4">ATCC 53653</strain>
    </source>
</reference>
<keyword evidence="2" id="KW-0472">Membrane</keyword>
<dbReference type="Pfam" id="PF10935">
    <property type="entry name" value="DUF2637"/>
    <property type="match status" value="1"/>
</dbReference>
<dbReference type="InterPro" id="IPR021235">
    <property type="entry name" value="DUF2637"/>
</dbReference>
<evidence type="ECO:0000256" key="2">
    <source>
        <dbReference type="SAM" id="Phobius"/>
    </source>
</evidence>
<dbReference type="HOGENOM" id="CLU_482248_0_0_11"/>
<feature type="compositionally biased region" description="Pro residues" evidence="1">
    <location>
        <begin position="41"/>
        <end position="54"/>
    </location>
</feature>
<feature type="region of interest" description="Disordered" evidence="1">
    <location>
        <begin position="406"/>
        <end position="508"/>
    </location>
</feature>
<evidence type="ECO:0000313" key="4">
    <source>
        <dbReference type="Proteomes" id="UP000003963"/>
    </source>
</evidence>
<feature type="compositionally biased region" description="Basic and acidic residues" evidence="1">
    <location>
        <begin position="444"/>
        <end position="458"/>
    </location>
</feature>
<dbReference type="STRING" id="457427.SSOG_09170"/>
<dbReference type="EMBL" id="GG657755">
    <property type="protein sequence ID" value="EFL29456.1"/>
    <property type="molecule type" value="Genomic_DNA"/>
</dbReference>
<feature type="compositionally biased region" description="Low complexity" evidence="1">
    <location>
        <begin position="428"/>
        <end position="443"/>
    </location>
</feature>
<protein>
    <submittedName>
        <fullName evidence="3">Vegetative cell wall protein gp1 (Hydroxyproline-rich glycoprotein 1)</fullName>
    </submittedName>
</protein>
<gene>
    <name evidence="3" type="ORF">SSOG_09170</name>
</gene>
<evidence type="ECO:0000256" key="1">
    <source>
        <dbReference type="SAM" id="MobiDB-lite"/>
    </source>
</evidence>
<dbReference type="AlphaFoldDB" id="D9WX28"/>
<keyword evidence="4" id="KW-1185">Reference proteome</keyword>
<keyword evidence="2" id="KW-1133">Transmembrane helix</keyword>
<feature type="transmembrane region" description="Helical" evidence="2">
    <location>
        <begin position="133"/>
        <end position="155"/>
    </location>
</feature>
<feature type="compositionally biased region" description="Low complexity" evidence="1">
    <location>
        <begin position="459"/>
        <end position="494"/>
    </location>
</feature>
<feature type="compositionally biased region" description="Pro residues" evidence="1">
    <location>
        <begin position="61"/>
        <end position="71"/>
    </location>
</feature>
<dbReference type="Proteomes" id="UP000003963">
    <property type="component" value="Unassembled WGS sequence"/>
</dbReference>
<dbReference type="PANTHER" id="PTHR23242">
    <property type="entry name" value="TRANSCRIPTION FACTOR HOXA13"/>
    <property type="match status" value="1"/>
</dbReference>
<keyword evidence="2" id="KW-0812">Transmembrane</keyword>
<evidence type="ECO:0000313" key="3">
    <source>
        <dbReference type="EMBL" id="EFL29456.1"/>
    </source>
</evidence>
<organism evidence="3 4">
    <name type="scientific">Streptomyces himastatinicus ATCC 53653</name>
    <dbReference type="NCBI Taxonomy" id="457427"/>
    <lineage>
        <taxon>Bacteria</taxon>
        <taxon>Bacillati</taxon>
        <taxon>Actinomycetota</taxon>
        <taxon>Actinomycetes</taxon>
        <taxon>Kitasatosporales</taxon>
        <taxon>Streptomycetaceae</taxon>
        <taxon>Streptomyces</taxon>
        <taxon>Streptomyces violaceusniger group</taxon>
    </lineage>
</organism>